<dbReference type="eggNOG" id="ENOG5033WSN">
    <property type="taxonomic scope" value="Bacteria"/>
</dbReference>
<dbReference type="GO" id="GO:0008236">
    <property type="term" value="F:serine-type peptidase activity"/>
    <property type="evidence" value="ECO:0007669"/>
    <property type="project" value="InterPro"/>
</dbReference>
<dbReference type="Pfam" id="PF03572">
    <property type="entry name" value="Peptidase_S41"/>
    <property type="match status" value="1"/>
</dbReference>
<name>A0A023BUY6_9FLAO</name>
<protein>
    <recommendedName>
        <fullName evidence="2">Tail specific protease domain-containing protein</fullName>
    </recommendedName>
</protein>
<proteinExistence type="predicted"/>
<dbReference type="Gene3D" id="3.90.226.10">
    <property type="entry name" value="2-enoyl-CoA Hydratase, Chain A, domain 1"/>
    <property type="match status" value="1"/>
</dbReference>
<gene>
    <name evidence="3" type="ORF">ATO12_13240</name>
</gene>
<organism evidence="3 4">
    <name type="scientific">Aquimarina atlantica</name>
    <dbReference type="NCBI Taxonomy" id="1317122"/>
    <lineage>
        <taxon>Bacteria</taxon>
        <taxon>Pseudomonadati</taxon>
        <taxon>Bacteroidota</taxon>
        <taxon>Flavobacteriia</taxon>
        <taxon>Flavobacteriales</taxon>
        <taxon>Flavobacteriaceae</taxon>
        <taxon>Aquimarina</taxon>
    </lineage>
</organism>
<dbReference type="AlphaFoldDB" id="A0A023BUY6"/>
<feature type="domain" description="Tail specific protease" evidence="2">
    <location>
        <begin position="275"/>
        <end position="499"/>
    </location>
</feature>
<keyword evidence="4" id="KW-1185">Reference proteome</keyword>
<dbReference type="InterPro" id="IPR005151">
    <property type="entry name" value="Tail-specific_protease"/>
</dbReference>
<feature type="chain" id="PRO_5001511953" description="Tail specific protease domain-containing protein" evidence="1">
    <location>
        <begin position="20"/>
        <end position="524"/>
    </location>
</feature>
<dbReference type="STRING" id="1317122.ATO12_13240"/>
<sequence>MKLIIKSIFFLSIVISVNAQDIDKSFLTSEQVSELYKQMISEIEFLDAEAIVVRNKTKDISWDQYKKYHEKQFKKVDNYQELRQKFLDFGRGFVSGHSYFRFTYPTEKTKKNRYKSSIKIGYTYPNISFFDLETKKTIQKIDDVSMKDVFKKFVNYETRSNGLGTSQASFKFRFENGLKINGKIPKSITYSDGSSKKIVYHKNEDKASWYNRYKAIDVSGYKDWKLVKKGYKAALLVKNKIALVKIKNFAYKRGSNDLRCTLEAKDSTICSDIQKLRQGLQLIKDEVDHIVFDVQDNPGGKENSSFMAELCSSQFMDLRVQYKKTGLLLNENLRLELSYGFSGAEKWFENILKNKIYEKTKTGDFLPARADFCRGSENCDLAYIQPNKTAKRKFKNVIVLVNENTASSADDFAYRMKEYGNALIVGQPQSADLTFALVTVVFYIDDNGSIKKTYIGNDQREYKIAGQEIFQFSIPYSRTVNKQGEMLQGNPAKLDLLVELNKENFENRELYVLNNAIKKFINNN</sequence>
<dbReference type="Proteomes" id="UP000023541">
    <property type="component" value="Unassembled WGS sequence"/>
</dbReference>
<dbReference type="GO" id="GO:0006508">
    <property type="term" value="P:proteolysis"/>
    <property type="evidence" value="ECO:0007669"/>
    <property type="project" value="InterPro"/>
</dbReference>
<dbReference type="RefSeq" id="WP_034241386.1">
    <property type="nucleotide sequence ID" value="NZ_AQRA01000004.1"/>
</dbReference>
<dbReference type="InterPro" id="IPR029045">
    <property type="entry name" value="ClpP/crotonase-like_dom_sf"/>
</dbReference>
<evidence type="ECO:0000256" key="1">
    <source>
        <dbReference type="SAM" id="SignalP"/>
    </source>
</evidence>
<dbReference type="SMART" id="SM00245">
    <property type="entry name" value="TSPc"/>
    <property type="match status" value="1"/>
</dbReference>
<evidence type="ECO:0000313" key="3">
    <source>
        <dbReference type="EMBL" id="EZH73847.1"/>
    </source>
</evidence>
<dbReference type="OrthoDB" id="6397760at2"/>
<accession>A0A023BUY6</accession>
<reference evidence="3 4" key="1">
    <citation type="submission" date="2014-04" db="EMBL/GenBank/DDBJ databases">
        <title>Aquimarina sp. 22II-S11-z7 Genome Sequencing.</title>
        <authorList>
            <person name="Lai Q."/>
        </authorList>
    </citation>
    <scope>NUCLEOTIDE SEQUENCE [LARGE SCALE GENOMIC DNA]</scope>
    <source>
        <strain evidence="3 4">22II-S11-z7</strain>
    </source>
</reference>
<dbReference type="SUPFAM" id="SSF52096">
    <property type="entry name" value="ClpP/crotonase"/>
    <property type="match status" value="1"/>
</dbReference>
<evidence type="ECO:0000313" key="4">
    <source>
        <dbReference type="Proteomes" id="UP000023541"/>
    </source>
</evidence>
<comment type="caution">
    <text evidence="3">The sequence shown here is derived from an EMBL/GenBank/DDBJ whole genome shotgun (WGS) entry which is preliminary data.</text>
</comment>
<feature type="signal peptide" evidence="1">
    <location>
        <begin position="1"/>
        <end position="19"/>
    </location>
</feature>
<dbReference type="EMBL" id="AQRA01000004">
    <property type="protein sequence ID" value="EZH73847.1"/>
    <property type="molecule type" value="Genomic_DNA"/>
</dbReference>
<evidence type="ECO:0000259" key="2">
    <source>
        <dbReference type="SMART" id="SM00245"/>
    </source>
</evidence>
<keyword evidence="1" id="KW-0732">Signal</keyword>